<keyword evidence="7" id="KW-1185">Reference proteome</keyword>
<evidence type="ECO:0000256" key="3">
    <source>
        <dbReference type="ARBA" id="ARBA00022989"/>
    </source>
</evidence>
<evidence type="ECO:0000313" key="7">
    <source>
        <dbReference type="Proteomes" id="UP000433577"/>
    </source>
</evidence>
<dbReference type="NCBIfam" id="NF008032">
    <property type="entry name" value="PRK10764.1"/>
    <property type="match status" value="1"/>
</dbReference>
<feature type="transmembrane region" description="Helical" evidence="5">
    <location>
        <begin position="192"/>
        <end position="210"/>
    </location>
</feature>
<accession>A0A7Z2GSB1</accession>
<dbReference type="EMBL" id="CP046916">
    <property type="protein sequence ID" value="QGZ66930.1"/>
    <property type="molecule type" value="Genomic_DNA"/>
</dbReference>
<protein>
    <submittedName>
        <fullName evidence="6">Dicarboxylate transporter/tellurite-resistance protein TehA</fullName>
    </submittedName>
</protein>
<dbReference type="OrthoDB" id="309023at2"/>
<evidence type="ECO:0000256" key="1">
    <source>
        <dbReference type="ARBA" id="ARBA00004141"/>
    </source>
</evidence>
<dbReference type="InterPro" id="IPR004695">
    <property type="entry name" value="SLAC1/Mae1/Ssu1/TehA"/>
</dbReference>
<comment type="subcellular location">
    <subcellularLocation>
        <location evidence="1">Membrane</location>
        <topology evidence="1">Multi-pass membrane protein</topology>
    </subcellularLocation>
</comment>
<dbReference type="InterPro" id="IPR038665">
    <property type="entry name" value="Voltage-dep_anion_channel_sf"/>
</dbReference>
<gene>
    <name evidence="6" type="primary">tehA</name>
    <name evidence="6" type="ORF">FAZ98_33980</name>
</gene>
<reference evidence="6 7" key="1">
    <citation type="submission" date="2019-12" db="EMBL/GenBank/DDBJ databases">
        <title>Paraburkholderia acidiphila 7Q-K02 sp. nov and Paraburkholderia acidisoli DHF22 sp. nov., two strains isolated from forest soil.</title>
        <authorList>
            <person name="Gao Z."/>
            <person name="Qiu L."/>
        </authorList>
    </citation>
    <scope>NUCLEOTIDE SEQUENCE [LARGE SCALE GENOMIC DNA]</scope>
    <source>
        <strain evidence="6 7">DHF22</strain>
    </source>
</reference>
<feature type="transmembrane region" description="Helical" evidence="5">
    <location>
        <begin position="33"/>
        <end position="53"/>
    </location>
</feature>
<dbReference type="Pfam" id="PF03595">
    <property type="entry name" value="SLAC1"/>
    <property type="match status" value="1"/>
</dbReference>
<dbReference type="Proteomes" id="UP000433577">
    <property type="component" value="Chromosome 4"/>
</dbReference>
<proteinExistence type="predicted"/>
<dbReference type="PANTHER" id="PTHR37955">
    <property type="entry name" value="TELLURITE RESISTANCE PROTEIN TEHA"/>
    <property type="match status" value="1"/>
</dbReference>
<feature type="transmembrane region" description="Helical" evidence="5">
    <location>
        <begin position="128"/>
        <end position="145"/>
    </location>
</feature>
<feature type="transmembrane region" description="Helical" evidence="5">
    <location>
        <begin position="98"/>
        <end position="116"/>
    </location>
</feature>
<evidence type="ECO:0000256" key="4">
    <source>
        <dbReference type="ARBA" id="ARBA00023136"/>
    </source>
</evidence>
<keyword evidence="3 5" id="KW-1133">Transmembrane helix</keyword>
<dbReference type="GO" id="GO:0005886">
    <property type="term" value="C:plasma membrane"/>
    <property type="evidence" value="ECO:0007669"/>
    <property type="project" value="TreeGrafter"/>
</dbReference>
<feature type="transmembrane region" description="Helical" evidence="5">
    <location>
        <begin position="257"/>
        <end position="275"/>
    </location>
</feature>
<dbReference type="Gene3D" id="1.50.10.150">
    <property type="entry name" value="Voltage-dependent anion channel"/>
    <property type="match status" value="1"/>
</dbReference>
<evidence type="ECO:0000256" key="2">
    <source>
        <dbReference type="ARBA" id="ARBA00022692"/>
    </source>
</evidence>
<organism evidence="6 7">
    <name type="scientific">Paraburkholderia acidisoli</name>
    <dbReference type="NCBI Taxonomy" id="2571748"/>
    <lineage>
        <taxon>Bacteria</taxon>
        <taxon>Pseudomonadati</taxon>
        <taxon>Pseudomonadota</taxon>
        <taxon>Betaproteobacteria</taxon>
        <taxon>Burkholderiales</taxon>
        <taxon>Burkholderiaceae</taxon>
        <taxon>Paraburkholderia</taxon>
    </lineage>
</organism>
<name>A0A7Z2GSB1_9BURK</name>
<dbReference type="GO" id="GO:0046583">
    <property type="term" value="F:monoatomic cation efflux transmembrane transporter activity"/>
    <property type="evidence" value="ECO:0007669"/>
    <property type="project" value="TreeGrafter"/>
</dbReference>
<evidence type="ECO:0000313" key="6">
    <source>
        <dbReference type="EMBL" id="QGZ66930.1"/>
    </source>
</evidence>
<feature type="transmembrane region" description="Helical" evidence="5">
    <location>
        <begin position="222"/>
        <end position="245"/>
    </location>
</feature>
<evidence type="ECO:0000256" key="5">
    <source>
        <dbReference type="SAM" id="Phobius"/>
    </source>
</evidence>
<feature type="transmembrane region" description="Helical" evidence="5">
    <location>
        <begin position="151"/>
        <end position="171"/>
    </location>
</feature>
<dbReference type="AlphaFoldDB" id="A0A7Z2GSB1"/>
<dbReference type="KEGG" id="pacs:FAZ98_33980"/>
<dbReference type="PANTHER" id="PTHR37955:SF1">
    <property type="entry name" value="DEP DOMAIN-CONTAINING PROTEIN"/>
    <property type="match status" value="1"/>
</dbReference>
<keyword evidence="4 5" id="KW-0472">Membrane</keyword>
<keyword evidence="2 5" id="KW-0812">Transmembrane</keyword>
<dbReference type="InterPro" id="IPR052951">
    <property type="entry name" value="Tellurite_res_ion_channel"/>
</dbReference>
<feature type="transmembrane region" description="Helical" evidence="5">
    <location>
        <begin position="287"/>
        <end position="311"/>
    </location>
</feature>
<sequence>MPAGFFGIAVGMLALAGAWRVAAKLWQVPAGAATLATVAALAVWVVVMALYALKWVAHRDAARDEWRHEVQSSFVALGPVSTMLAAQALNAWSHELGLALFAAGTVAQLAVGVALHGRLWQGARNAELVTPAIYLPTVAAGFVSATSAAAFGFPQLAALFFGAGVLSWLAIESKLLNRAALGAPLAPALRPTLGVQLAPPVVGGVAWMAITGTGFPPVGSGAASLIGYALLGYGLYQALLLARLLPWIRSQSFTPSYWAFSFGTAALPTLAMLIAQRGGAPAWMHELAFALFLASNAVFAVLIVKTLALLVEGRLLPLKAAAH</sequence>